<proteinExistence type="predicted"/>
<sequence>MSTARSHVNSADNDTEEPSEHSSSSRETSSYRSLSIPLNAEPSIATPATNLRSRPAARRTWPQGMSPPRQTQPQQPLQLPSPRQPPTSLCEVGGPSTPIIGIPIRRLPLGCWERDYLTVEHVRRLHDQGFEHEMRLHHHQNLMDQMISQLSATHIELHQARDQIEDAMWEIRRLRMKVVVRGLVACMASSSDSSADESGYVVARIPFPRVAYVTGREPVRIVDLNLLDHPHDHALGKCPMWLSTESNSEPSTRAPPVLTPQEPTKNYIQLYEYFDWKAEVVESLGWLTAHGTDMKARLDFHTDLATDMSGQINEVEQDLMQNHDKTTTALGDAHAAGI</sequence>
<protein>
    <submittedName>
        <fullName evidence="1">Uncharacterized protein</fullName>
    </submittedName>
</protein>
<evidence type="ECO:0000313" key="2">
    <source>
        <dbReference type="Proteomes" id="UP001056120"/>
    </source>
</evidence>
<organism evidence="1 2">
    <name type="scientific">Smallanthus sonchifolius</name>
    <dbReference type="NCBI Taxonomy" id="185202"/>
    <lineage>
        <taxon>Eukaryota</taxon>
        <taxon>Viridiplantae</taxon>
        <taxon>Streptophyta</taxon>
        <taxon>Embryophyta</taxon>
        <taxon>Tracheophyta</taxon>
        <taxon>Spermatophyta</taxon>
        <taxon>Magnoliopsida</taxon>
        <taxon>eudicotyledons</taxon>
        <taxon>Gunneridae</taxon>
        <taxon>Pentapetalae</taxon>
        <taxon>asterids</taxon>
        <taxon>campanulids</taxon>
        <taxon>Asterales</taxon>
        <taxon>Asteraceae</taxon>
        <taxon>Asteroideae</taxon>
        <taxon>Heliantheae alliance</taxon>
        <taxon>Millerieae</taxon>
        <taxon>Smallanthus</taxon>
    </lineage>
</organism>
<evidence type="ECO:0000313" key="1">
    <source>
        <dbReference type="EMBL" id="KAI3814235.1"/>
    </source>
</evidence>
<dbReference type="Proteomes" id="UP001056120">
    <property type="component" value="Linkage Group LG06"/>
</dbReference>
<keyword evidence="2" id="KW-1185">Reference proteome</keyword>
<reference evidence="2" key="1">
    <citation type="journal article" date="2022" name="Mol. Ecol. Resour.">
        <title>The genomes of chicory, endive, great burdock and yacon provide insights into Asteraceae palaeo-polyploidization history and plant inulin production.</title>
        <authorList>
            <person name="Fan W."/>
            <person name="Wang S."/>
            <person name="Wang H."/>
            <person name="Wang A."/>
            <person name="Jiang F."/>
            <person name="Liu H."/>
            <person name="Zhao H."/>
            <person name="Xu D."/>
            <person name="Zhang Y."/>
        </authorList>
    </citation>
    <scope>NUCLEOTIDE SEQUENCE [LARGE SCALE GENOMIC DNA]</scope>
    <source>
        <strain evidence="2">cv. Yunnan</strain>
    </source>
</reference>
<reference evidence="1 2" key="2">
    <citation type="journal article" date="2022" name="Mol. Ecol. Resour.">
        <title>The genomes of chicory, endive, great burdock and yacon provide insights into Asteraceae paleo-polyploidization history and plant inulin production.</title>
        <authorList>
            <person name="Fan W."/>
            <person name="Wang S."/>
            <person name="Wang H."/>
            <person name="Wang A."/>
            <person name="Jiang F."/>
            <person name="Liu H."/>
            <person name="Zhao H."/>
            <person name="Xu D."/>
            <person name="Zhang Y."/>
        </authorList>
    </citation>
    <scope>NUCLEOTIDE SEQUENCE [LARGE SCALE GENOMIC DNA]</scope>
    <source>
        <strain evidence="2">cv. Yunnan</strain>
        <tissue evidence="1">Leaves</tissue>
    </source>
</reference>
<comment type="caution">
    <text evidence="1">The sequence shown here is derived from an EMBL/GenBank/DDBJ whole genome shotgun (WGS) entry which is preliminary data.</text>
</comment>
<name>A0ACB9J3T7_9ASTR</name>
<accession>A0ACB9J3T7</accession>
<gene>
    <name evidence="1" type="ORF">L1987_18984</name>
</gene>
<dbReference type="EMBL" id="CM042023">
    <property type="protein sequence ID" value="KAI3814235.1"/>
    <property type="molecule type" value="Genomic_DNA"/>
</dbReference>